<comment type="caution">
    <text evidence="1">The sequence shown here is derived from an EMBL/GenBank/DDBJ whole genome shotgun (WGS) entry which is preliminary data.</text>
</comment>
<feature type="non-terminal residue" evidence="1">
    <location>
        <position position="66"/>
    </location>
</feature>
<keyword evidence="2" id="KW-1185">Reference proteome</keyword>
<evidence type="ECO:0000313" key="2">
    <source>
        <dbReference type="Proteomes" id="UP000265520"/>
    </source>
</evidence>
<sequence length="66" mass="7513">MLARCAPMLRKVGNLLCQSRVAQEWMARRASQLERCFRKPLPIARRAASYGASHTFIVHVARCAEQ</sequence>
<proteinExistence type="predicted"/>
<dbReference type="EMBL" id="LXQA010296226">
    <property type="protein sequence ID" value="MCI41782.1"/>
    <property type="molecule type" value="Genomic_DNA"/>
</dbReference>
<evidence type="ECO:0000313" key="1">
    <source>
        <dbReference type="EMBL" id="MCI41782.1"/>
    </source>
</evidence>
<accession>A0A392S060</accession>
<organism evidence="1 2">
    <name type="scientific">Trifolium medium</name>
    <dbReference type="NCBI Taxonomy" id="97028"/>
    <lineage>
        <taxon>Eukaryota</taxon>
        <taxon>Viridiplantae</taxon>
        <taxon>Streptophyta</taxon>
        <taxon>Embryophyta</taxon>
        <taxon>Tracheophyta</taxon>
        <taxon>Spermatophyta</taxon>
        <taxon>Magnoliopsida</taxon>
        <taxon>eudicotyledons</taxon>
        <taxon>Gunneridae</taxon>
        <taxon>Pentapetalae</taxon>
        <taxon>rosids</taxon>
        <taxon>fabids</taxon>
        <taxon>Fabales</taxon>
        <taxon>Fabaceae</taxon>
        <taxon>Papilionoideae</taxon>
        <taxon>50 kb inversion clade</taxon>
        <taxon>NPAAA clade</taxon>
        <taxon>Hologalegina</taxon>
        <taxon>IRL clade</taxon>
        <taxon>Trifolieae</taxon>
        <taxon>Trifolium</taxon>
    </lineage>
</organism>
<dbReference type="Proteomes" id="UP000265520">
    <property type="component" value="Unassembled WGS sequence"/>
</dbReference>
<name>A0A392S060_9FABA</name>
<protein>
    <submittedName>
        <fullName evidence="1">Uncharacterized protein</fullName>
    </submittedName>
</protein>
<dbReference type="AlphaFoldDB" id="A0A392S060"/>
<reference evidence="1 2" key="1">
    <citation type="journal article" date="2018" name="Front. Plant Sci.">
        <title>Red Clover (Trifolium pratense) and Zigzag Clover (T. medium) - A Picture of Genomic Similarities and Differences.</title>
        <authorList>
            <person name="Dluhosova J."/>
            <person name="Istvanek J."/>
            <person name="Nedelnik J."/>
            <person name="Repkova J."/>
        </authorList>
    </citation>
    <scope>NUCLEOTIDE SEQUENCE [LARGE SCALE GENOMIC DNA]</scope>
    <source>
        <strain evidence="2">cv. 10/8</strain>
        <tissue evidence="1">Leaf</tissue>
    </source>
</reference>